<dbReference type="RefSeq" id="WP_091792362.1">
    <property type="nucleotide sequence ID" value="NZ_FNAF01000016.1"/>
</dbReference>
<dbReference type="Gene3D" id="3.30.70.20">
    <property type="match status" value="1"/>
</dbReference>
<feature type="domain" description="4Fe-4S ferredoxin-type" evidence="4">
    <location>
        <begin position="44"/>
        <end position="73"/>
    </location>
</feature>
<name>A0A1G6ZWS5_PEPNI</name>
<evidence type="ECO:0000313" key="6">
    <source>
        <dbReference type="Proteomes" id="UP000198995"/>
    </source>
</evidence>
<dbReference type="PROSITE" id="PS00198">
    <property type="entry name" value="4FE4S_FER_1"/>
    <property type="match status" value="2"/>
</dbReference>
<gene>
    <name evidence="5" type="ORF">SAMN04489866_11613</name>
</gene>
<dbReference type="InterPro" id="IPR017900">
    <property type="entry name" value="4Fe4S_Fe_S_CS"/>
</dbReference>
<dbReference type="GO" id="GO:0051536">
    <property type="term" value="F:iron-sulfur cluster binding"/>
    <property type="evidence" value="ECO:0007669"/>
    <property type="project" value="UniProtKB-KW"/>
</dbReference>
<keyword evidence="6" id="KW-1185">Reference proteome</keyword>
<evidence type="ECO:0000259" key="4">
    <source>
        <dbReference type="PROSITE" id="PS51379"/>
    </source>
</evidence>
<sequence length="74" mass="7700">MAKPKGKVTFNSNLCKGCSVCVASCPMGILALDTSIINDKGYSPAVCVEPDKCIACGSCAIMCPDSIITVERVQ</sequence>
<dbReference type="AlphaFoldDB" id="A0A1G6ZWS5"/>
<dbReference type="PANTHER" id="PTHR43122:SF1">
    <property type="entry name" value="IRON-SULFUR-BINDING PROTEIN"/>
    <property type="match status" value="1"/>
</dbReference>
<protein>
    <submittedName>
        <fullName evidence="5">2-oxoglutarate ferredoxin oxidoreductase subunit delta</fullName>
    </submittedName>
</protein>
<dbReference type="OrthoDB" id="9804603at2"/>
<evidence type="ECO:0000256" key="3">
    <source>
        <dbReference type="ARBA" id="ARBA00023014"/>
    </source>
</evidence>
<evidence type="ECO:0000256" key="1">
    <source>
        <dbReference type="ARBA" id="ARBA00022723"/>
    </source>
</evidence>
<dbReference type="Pfam" id="PF12838">
    <property type="entry name" value="Fer4_7"/>
    <property type="match status" value="1"/>
</dbReference>
<dbReference type="InterPro" id="IPR017896">
    <property type="entry name" value="4Fe4S_Fe-S-bd"/>
</dbReference>
<dbReference type="PROSITE" id="PS51379">
    <property type="entry name" value="4FE4S_FER_2"/>
    <property type="match status" value="2"/>
</dbReference>
<organism evidence="5 6">
    <name type="scientific">Peptococcus niger</name>
    <dbReference type="NCBI Taxonomy" id="2741"/>
    <lineage>
        <taxon>Bacteria</taxon>
        <taxon>Bacillati</taxon>
        <taxon>Bacillota</taxon>
        <taxon>Clostridia</taxon>
        <taxon>Eubacteriales</taxon>
        <taxon>Peptococcaceae</taxon>
        <taxon>Peptococcus</taxon>
    </lineage>
</organism>
<dbReference type="EMBL" id="FNAF01000016">
    <property type="protein sequence ID" value="SDE06931.1"/>
    <property type="molecule type" value="Genomic_DNA"/>
</dbReference>
<keyword evidence="1" id="KW-0479">Metal-binding</keyword>
<keyword evidence="3" id="KW-0411">Iron-sulfur</keyword>
<dbReference type="SUPFAM" id="SSF54862">
    <property type="entry name" value="4Fe-4S ferredoxins"/>
    <property type="match status" value="1"/>
</dbReference>
<keyword evidence="2" id="KW-0408">Iron</keyword>
<accession>A0A1G6ZWS5</accession>
<evidence type="ECO:0000313" key="5">
    <source>
        <dbReference type="EMBL" id="SDE06931.1"/>
    </source>
</evidence>
<dbReference type="GO" id="GO:0046872">
    <property type="term" value="F:metal ion binding"/>
    <property type="evidence" value="ECO:0007669"/>
    <property type="project" value="UniProtKB-KW"/>
</dbReference>
<dbReference type="Proteomes" id="UP000198995">
    <property type="component" value="Unassembled WGS sequence"/>
</dbReference>
<feature type="domain" description="4Fe-4S ferredoxin-type" evidence="4">
    <location>
        <begin position="6"/>
        <end position="35"/>
    </location>
</feature>
<proteinExistence type="predicted"/>
<reference evidence="5 6" key="1">
    <citation type="submission" date="2016-10" db="EMBL/GenBank/DDBJ databases">
        <authorList>
            <person name="de Groot N.N."/>
        </authorList>
    </citation>
    <scope>NUCLEOTIDE SEQUENCE [LARGE SCALE GENOMIC DNA]</scope>
    <source>
        <strain evidence="5 6">DSM 20475</strain>
    </source>
</reference>
<dbReference type="STRING" id="2741.SAMN04489866_11613"/>
<evidence type="ECO:0000256" key="2">
    <source>
        <dbReference type="ARBA" id="ARBA00023004"/>
    </source>
</evidence>
<dbReference type="PANTHER" id="PTHR43122">
    <property type="entry name" value="FERREDOXIN SUBUNIT OF PYRUVATE:FLAVODOXIN OXIDOREDUCTASE-RELATED"/>
    <property type="match status" value="1"/>
</dbReference>